<name>A0A8S5R518_9CAUD</name>
<reference evidence="1" key="1">
    <citation type="journal article" date="2021" name="Proc. Natl. Acad. Sci. U.S.A.">
        <title>A Catalog of Tens of Thousands of Viruses from Human Metagenomes Reveals Hidden Associations with Chronic Diseases.</title>
        <authorList>
            <person name="Tisza M.J."/>
            <person name="Buck C.B."/>
        </authorList>
    </citation>
    <scope>NUCLEOTIDE SEQUENCE</scope>
    <source>
        <strain evidence="1">Ctr4Z12</strain>
    </source>
</reference>
<sequence>MTRAAAKLICSFSNVLHLLVLVININQIKFDVNTIIKLFLTFG</sequence>
<accession>A0A8S5R518</accession>
<organism evidence="1">
    <name type="scientific">Siphoviridae sp. ctr4Z12</name>
    <dbReference type="NCBI Taxonomy" id="2827280"/>
    <lineage>
        <taxon>Viruses</taxon>
        <taxon>Duplodnaviria</taxon>
        <taxon>Heunggongvirae</taxon>
        <taxon>Uroviricota</taxon>
        <taxon>Caudoviricetes</taxon>
    </lineage>
</organism>
<protein>
    <submittedName>
        <fullName evidence="1">Uncharacterized protein</fullName>
    </submittedName>
</protein>
<evidence type="ECO:0000313" key="1">
    <source>
        <dbReference type="EMBL" id="DAE26472.1"/>
    </source>
</evidence>
<proteinExistence type="predicted"/>
<dbReference type="EMBL" id="BK015818">
    <property type="protein sequence ID" value="DAE26472.1"/>
    <property type="molecule type" value="Genomic_DNA"/>
</dbReference>